<feature type="domain" description="Carrier" evidence="3">
    <location>
        <begin position="7"/>
        <end position="84"/>
    </location>
</feature>
<keyword evidence="5" id="KW-1185">Reference proteome</keyword>
<keyword evidence="2" id="KW-0597">Phosphoprotein</keyword>
<dbReference type="EMBL" id="MVHE01000024">
    <property type="protein sequence ID" value="ORA20228.1"/>
    <property type="molecule type" value="Genomic_DNA"/>
</dbReference>
<dbReference type="OrthoDB" id="9023404at2"/>
<dbReference type="PROSITE" id="PS50075">
    <property type="entry name" value="CARRIER"/>
    <property type="match status" value="1"/>
</dbReference>
<sequence length="86" mass="9016">MNSMMSTEVSDLADWLVGKVAAYLNVSPAAVDADIPLADCGIDSAMSLSLCADLQCEHGFEVETTIVWDYPTINAIAEHLVGGQGG</sequence>
<organism evidence="4 5">
    <name type="scientific">Mycobacterium angelicum</name>
    <dbReference type="NCBI Taxonomy" id="470074"/>
    <lineage>
        <taxon>Bacteria</taxon>
        <taxon>Bacillati</taxon>
        <taxon>Actinomycetota</taxon>
        <taxon>Actinomycetes</taxon>
        <taxon>Mycobacteriales</taxon>
        <taxon>Mycobacteriaceae</taxon>
        <taxon>Mycobacterium</taxon>
    </lineage>
</organism>
<evidence type="ECO:0000313" key="4">
    <source>
        <dbReference type="EMBL" id="ORA20228.1"/>
    </source>
</evidence>
<dbReference type="InterPro" id="IPR020806">
    <property type="entry name" value="PKS_PP-bd"/>
</dbReference>
<dbReference type="SMART" id="SM01294">
    <property type="entry name" value="PKS_PP_betabranch"/>
    <property type="match status" value="1"/>
</dbReference>
<proteinExistence type="predicted"/>
<dbReference type="Proteomes" id="UP000192284">
    <property type="component" value="Unassembled WGS sequence"/>
</dbReference>
<accession>A0A1W9ZRI7</accession>
<evidence type="ECO:0000313" key="5">
    <source>
        <dbReference type="Proteomes" id="UP000192284"/>
    </source>
</evidence>
<dbReference type="AlphaFoldDB" id="A0A1W9ZRI7"/>
<reference evidence="4 5" key="1">
    <citation type="submission" date="2017-02" db="EMBL/GenBank/DDBJ databases">
        <title>The new phylogeny of genus Mycobacterium.</title>
        <authorList>
            <person name="Tortoli E."/>
            <person name="Trovato A."/>
            <person name="Cirillo D.M."/>
        </authorList>
    </citation>
    <scope>NUCLEOTIDE SEQUENCE [LARGE SCALE GENOMIC DNA]</scope>
    <source>
        <strain evidence="4 5">DSM 45057</strain>
    </source>
</reference>
<dbReference type="SMART" id="SM00823">
    <property type="entry name" value="PKS_PP"/>
    <property type="match status" value="1"/>
</dbReference>
<comment type="caution">
    <text evidence="4">The sequence shown here is derived from an EMBL/GenBank/DDBJ whole genome shotgun (WGS) entry which is preliminary data.</text>
</comment>
<name>A0A1W9ZRI7_MYCAN</name>
<dbReference type="InterPro" id="IPR009081">
    <property type="entry name" value="PP-bd_ACP"/>
</dbReference>
<dbReference type="Gene3D" id="1.10.1200.10">
    <property type="entry name" value="ACP-like"/>
    <property type="match status" value="1"/>
</dbReference>
<dbReference type="Pfam" id="PF00550">
    <property type="entry name" value="PP-binding"/>
    <property type="match status" value="1"/>
</dbReference>
<dbReference type="SUPFAM" id="SSF47336">
    <property type="entry name" value="ACP-like"/>
    <property type="match status" value="1"/>
</dbReference>
<dbReference type="InterPro" id="IPR036736">
    <property type="entry name" value="ACP-like_sf"/>
</dbReference>
<evidence type="ECO:0000256" key="1">
    <source>
        <dbReference type="ARBA" id="ARBA00022450"/>
    </source>
</evidence>
<dbReference type="GO" id="GO:0031177">
    <property type="term" value="F:phosphopantetheine binding"/>
    <property type="evidence" value="ECO:0007669"/>
    <property type="project" value="InterPro"/>
</dbReference>
<evidence type="ECO:0000259" key="3">
    <source>
        <dbReference type="PROSITE" id="PS50075"/>
    </source>
</evidence>
<protein>
    <recommendedName>
        <fullName evidence="3">Carrier domain-containing protein</fullName>
    </recommendedName>
</protein>
<gene>
    <name evidence="4" type="ORF">BST12_15800</name>
</gene>
<keyword evidence="1" id="KW-0596">Phosphopantetheine</keyword>
<evidence type="ECO:0000256" key="2">
    <source>
        <dbReference type="ARBA" id="ARBA00022553"/>
    </source>
</evidence>